<keyword evidence="6 7" id="KW-0961">Cell wall biogenesis/degradation</keyword>
<dbReference type="PANTHER" id="PTHR30582">
    <property type="entry name" value="L,D-TRANSPEPTIDASE"/>
    <property type="match status" value="1"/>
</dbReference>
<gene>
    <name evidence="11" type="primary">ldtB</name>
    <name evidence="11" type="ORF">ENKNEFLB_01502</name>
</gene>
<dbReference type="EC" id="2.3.2.-" evidence="11"/>
<dbReference type="PANTHER" id="PTHR30582:SF2">
    <property type="entry name" value="L,D-TRANSPEPTIDASE YCIB-RELATED"/>
    <property type="match status" value="1"/>
</dbReference>
<evidence type="ECO:0000256" key="4">
    <source>
        <dbReference type="ARBA" id="ARBA00022984"/>
    </source>
</evidence>
<keyword evidence="3 7" id="KW-0133">Cell shape</keyword>
<dbReference type="Gene3D" id="2.60.40.3780">
    <property type="match status" value="1"/>
</dbReference>
<evidence type="ECO:0000256" key="8">
    <source>
        <dbReference type="SAM" id="MobiDB-lite"/>
    </source>
</evidence>
<dbReference type="InterPro" id="IPR050979">
    <property type="entry name" value="LD-transpeptidase"/>
</dbReference>
<protein>
    <submittedName>
        <fullName evidence="11">L,D-transpeptidase 2</fullName>
        <ecNumber evidence="11">2.3.2.-</ecNumber>
    </submittedName>
</protein>
<dbReference type="Pfam" id="PF03734">
    <property type="entry name" value="YkuD"/>
    <property type="match status" value="1"/>
</dbReference>
<keyword evidence="5 11" id="KW-0012">Acyltransferase</keyword>
<dbReference type="Pfam" id="PF17964">
    <property type="entry name" value="Big_10"/>
    <property type="match status" value="1"/>
</dbReference>
<feature type="active site" description="Proton donor/acceptor" evidence="7">
    <location>
        <position position="343"/>
    </location>
</feature>
<feature type="active site" description="Nucleophile" evidence="7">
    <location>
        <position position="361"/>
    </location>
</feature>
<proteinExistence type="predicted"/>
<evidence type="ECO:0000256" key="1">
    <source>
        <dbReference type="ARBA" id="ARBA00004752"/>
    </source>
</evidence>
<keyword evidence="4 7" id="KW-0573">Peptidoglycan synthesis</keyword>
<keyword evidence="2 11" id="KW-0808">Transferase</keyword>
<evidence type="ECO:0000256" key="6">
    <source>
        <dbReference type="ARBA" id="ARBA00023316"/>
    </source>
</evidence>
<feature type="signal peptide" evidence="9">
    <location>
        <begin position="1"/>
        <end position="28"/>
    </location>
</feature>
<dbReference type="InterPro" id="IPR038063">
    <property type="entry name" value="Transpep_catalytic_dom"/>
</dbReference>
<name>A0ABX8EF43_9ACTN</name>
<evidence type="ECO:0000256" key="7">
    <source>
        <dbReference type="PROSITE-ProRule" id="PRU01373"/>
    </source>
</evidence>
<organism evidence="11 12">
    <name type="scientific">Nocardioides aquaticus</name>
    <dbReference type="NCBI Taxonomy" id="160826"/>
    <lineage>
        <taxon>Bacteria</taxon>
        <taxon>Bacillati</taxon>
        <taxon>Actinomycetota</taxon>
        <taxon>Actinomycetes</taxon>
        <taxon>Propionibacteriales</taxon>
        <taxon>Nocardioidaceae</taxon>
        <taxon>Nocardioides</taxon>
    </lineage>
</organism>
<keyword evidence="9" id="KW-0732">Signal</keyword>
<reference evidence="11 12" key="1">
    <citation type="submission" date="2021-05" db="EMBL/GenBank/DDBJ databases">
        <title>Complete genome of Nocardioides aquaticus KCTC 9944T isolated from meromictic and hypersaline Ekho Lake, Antarctica.</title>
        <authorList>
            <person name="Hwang K."/>
            <person name="Kim K.M."/>
            <person name="Choe H."/>
        </authorList>
    </citation>
    <scope>NUCLEOTIDE SEQUENCE [LARGE SCALE GENOMIC DNA]</scope>
    <source>
        <strain evidence="11 12">KCTC 9944</strain>
    </source>
</reference>
<feature type="chain" id="PRO_5045462948" evidence="9">
    <location>
        <begin position="29"/>
        <end position="414"/>
    </location>
</feature>
<dbReference type="InterPro" id="IPR005490">
    <property type="entry name" value="LD_TPept_cat_dom"/>
</dbReference>
<sequence length="414" mass="43306">MSLPSRSSSQSRRLVALASAAVLAGSLAACSTGPSAPETKGDASDGGAPRAGGTQAASEDAARPTVTTNVARGAQGVPVDTTVQVSADGGELSRVTVSSPAGRLPGTLSDDGAAWAAAERLEPGTTYDISSVVTGTDGRDVTESSSFTTAPLTLDEQTFASVAPLDGETVGVGMPVVVSFDVPVTDRAAFEKQMTVTSSPAQPGTWHWMSDYEAHWRPKAYWEPGTTVDVDVDVNGVDAGDGIYGQEDREVGFTVGDSHVYKVNAQTHQMQVFSNGDLLRTIPITTGKAGFTTRSGTKVIMEKFESRRMNSETVGIAAGSAESYDIADVQYAMRLTYSGEFIHAAPWSVSSQGSANVSHGCTGMSTENAAWLYGMTLRGDVVEYTGTDRPMTLDNGYGDWNASYADYRQASALG</sequence>
<evidence type="ECO:0000256" key="2">
    <source>
        <dbReference type="ARBA" id="ARBA00022679"/>
    </source>
</evidence>
<evidence type="ECO:0000256" key="5">
    <source>
        <dbReference type="ARBA" id="ARBA00023315"/>
    </source>
</evidence>
<dbReference type="PROSITE" id="PS51257">
    <property type="entry name" value="PROKAR_LIPOPROTEIN"/>
    <property type="match status" value="1"/>
</dbReference>
<evidence type="ECO:0000256" key="3">
    <source>
        <dbReference type="ARBA" id="ARBA00022960"/>
    </source>
</evidence>
<dbReference type="SUPFAM" id="SSF141523">
    <property type="entry name" value="L,D-transpeptidase catalytic domain-like"/>
    <property type="match status" value="1"/>
</dbReference>
<evidence type="ECO:0000313" key="12">
    <source>
        <dbReference type="Proteomes" id="UP000679307"/>
    </source>
</evidence>
<dbReference type="PROSITE" id="PS52029">
    <property type="entry name" value="LD_TPASE"/>
    <property type="match status" value="1"/>
</dbReference>
<evidence type="ECO:0000259" key="10">
    <source>
        <dbReference type="PROSITE" id="PS52029"/>
    </source>
</evidence>
<dbReference type="CDD" id="cd13432">
    <property type="entry name" value="LDT_IgD_like_2"/>
    <property type="match status" value="1"/>
</dbReference>
<dbReference type="Gene3D" id="2.60.40.3710">
    <property type="match status" value="1"/>
</dbReference>
<evidence type="ECO:0000313" key="11">
    <source>
        <dbReference type="EMBL" id="QVT79122.1"/>
    </source>
</evidence>
<dbReference type="RefSeq" id="WP_214058607.1">
    <property type="nucleotide sequence ID" value="NZ_BAAAHS010000024.1"/>
</dbReference>
<comment type="pathway">
    <text evidence="1 7">Cell wall biogenesis; peptidoglycan biosynthesis.</text>
</comment>
<keyword evidence="12" id="KW-1185">Reference proteome</keyword>
<dbReference type="CDD" id="cd16913">
    <property type="entry name" value="YkuD_like"/>
    <property type="match status" value="1"/>
</dbReference>
<dbReference type="Gene3D" id="2.40.440.10">
    <property type="entry name" value="L,D-transpeptidase catalytic domain-like"/>
    <property type="match status" value="1"/>
</dbReference>
<dbReference type="InterPro" id="IPR041280">
    <property type="entry name" value="Big_10"/>
</dbReference>
<feature type="region of interest" description="Disordered" evidence="8">
    <location>
        <begin position="30"/>
        <end position="64"/>
    </location>
</feature>
<dbReference type="GO" id="GO:0016746">
    <property type="term" value="F:acyltransferase activity"/>
    <property type="evidence" value="ECO:0007669"/>
    <property type="project" value="UniProtKB-KW"/>
</dbReference>
<dbReference type="EMBL" id="CP075371">
    <property type="protein sequence ID" value="QVT79122.1"/>
    <property type="molecule type" value="Genomic_DNA"/>
</dbReference>
<evidence type="ECO:0000256" key="9">
    <source>
        <dbReference type="SAM" id="SignalP"/>
    </source>
</evidence>
<feature type="domain" description="L,D-TPase catalytic" evidence="10">
    <location>
        <begin position="259"/>
        <end position="385"/>
    </location>
</feature>
<dbReference type="Proteomes" id="UP000679307">
    <property type="component" value="Chromosome"/>
</dbReference>
<accession>A0ABX8EF43</accession>